<keyword evidence="1" id="KW-0732">Signal</keyword>
<feature type="domain" description="3-keto-alpha-glucoside-1,2-lyase/3-keto-2-hydroxy-glucal hydratase" evidence="2">
    <location>
        <begin position="26"/>
        <end position="215"/>
    </location>
</feature>
<feature type="chain" id="PRO_5045438265" description="3-keto-alpha-glucoside-1,2-lyase/3-keto-2-hydroxy-glucal hydratase domain-containing protein" evidence="1">
    <location>
        <begin position="26"/>
        <end position="222"/>
    </location>
</feature>
<dbReference type="EMBL" id="PDWW01000001">
    <property type="protein sequence ID" value="KAF1727497.1"/>
    <property type="molecule type" value="Genomic_DNA"/>
</dbReference>
<dbReference type="InterPro" id="IPR010496">
    <property type="entry name" value="AL/BT2_dom"/>
</dbReference>
<dbReference type="RefSeq" id="WP_162336120.1">
    <property type="nucleotide sequence ID" value="NZ_JBHSRQ010000007.1"/>
</dbReference>
<sequence length="222" mass="24359">MRGLRIVPILLAPLVAGCASTPASPWQSLTDAPQWRSVGGATLDPRWQVHDGEIALTEAGGGDILSVGTYGDFELELEWRLPPGGNSGLFYRAVDASPVWARAVEYQLLDDREAEDRIVPSHRAGAVYDLIVPERDVLRPIDQYNHARIVACGPRVEHWLNGVRVAAYDVDSADWQRRVASSKFAGQAEFAKARRGHLALQDHGNAVHIRGMRIRALGPDCP</sequence>
<feature type="signal peptide" evidence="1">
    <location>
        <begin position="1"/>
        <end position="25"/>
    </location>
</feature>
<organism evidence="3 4">
    <name type="scientific">Pseudoxanthomonas japonensis</name>
    <dbReference type="NCBI Taxonomy" id="69284"/>
    <lineage>
        <taxon>Bacteria</taxon>
        <taxon>Pseudomonadati</taxon>
        <taxon>Pseudomonadota</taxon>
        <taxon>Gammaproteobacteria</taxon>
        <taxon>Lysobacterales</taxon>
        <taxon>Lysobacteraceae</taxon>
        <taxon>Pseudoxanthomonas</taxon>
    </lineage>
</organism>
<dbReference type="PROSITE" id="PS51257">
    <property type="entry name" value="PROKAR_LIPOPROTEIN"/>
    <property type="match status" value="1"/>
</dbReference>
<protein>
    <recommendedName>
        <fullName evidence="2">3-keto-alpha-glucoside-1,2-lyase/3-keto-2-hydroxy-glucal hydratase domain-containing protein</fullName>
    </recommendedName>
</protein>
<evidence type="ECO:0000313" key="3">
    <source>
        <dbReference type="EMBL" id="KAF1727497.1"/>
    </source>
</evidence>
<reference evidence="3 4" key="1">
    <citation type="submission" date="2017-10" db="EMBL/GenBank/DDBJ databases">
        <title>Whole genome sequencing of members of genus Pseudoxanthomonas.</title>
        <authorList>
            <person name="Kumar S."/>
            <person name="Bansal K."/>
            <person name="Kaur A."/>
            <person name="Patil P."/>
            <person name="Sharma S."/>
            <person name="Patil P.B."/>
        </authorList>
    </citation>
    <scope>NUCLEOTIDE SEQUENCE [LARGE SCALE GENOMIC DNA]</scope>
    <source>
        <strain evidence="3 4">DSM 17109</strain>
    </source>
</reference>
<gene>
    <name evidence="3" type="ORF">CSC78_01400</name>
</gene>
<dbReference type="Pfam" id="PF06439">
    <property type="entry name" value="3keto-disac_hyd"/>
    <property type="match status" value="1"/>
</dbReference>
<dbReference type="Gene3D" id="2.60.120.560">
    <property type="entry name" value="Exo-inulinase, domain 1"/>
    <property type="match status" value="1"/>
</dbReference>
<evidence type="ECO:0000256" key="1">
    <source>
        <dbReference type="SAM" id="SignalP"/>
    </source>
</evidence>
<accession>A0ABQ6ZMG1</accession>
<comment type="caution">
    <text evidence="3">The sequence shown here is derived from an EMBL/GenBank/DDBJ whole genome shotgun (WGS) entry which is preliminary data.</text>
</comment>
<dbReference type="Proteomes" id="UP000781710">
    <property type="component" value="Unassembled WGS sequence"/>
</dbReference>
<proteinExistence type="predicted"/>
<evidence type="ECO:0000313" key="4">
    <source>
        <dbReference type="Proteomes" id="UP000781710"/>
    </source>
</evidence>
<keyword evidence="4" id="KW-1185">Reference proteome</keyword>
<evidence type="ECO:0000259" key="2">
    <source>
        <dbReference type="Pfam" id="PF06439"/>
    </source>
</evidence>
<name>A0ABQ6ZMG1_9GAMM</name>